<keyword evidence="4" id="KW-1003">Cell membrane</keyword>
<feature type="transmembrane region" description="Helical" evidence="8">
    <location>
        <begin position="234"/>
        <end position="265"/>
    </location>
</feature>
<evidence type="ECO:0000256" key="7">
    <source>
        <dbReference type="ARBA" id="ARBA00023136"/>
    </source>
</evidence>
<accession>A0A6M8HYA3</accession>
<feature type="transmembrane region" description="Helical" evidence="8">
    <location>
        <begin position="58"/>
        <end position="79"/>
    </location>
</feature>
<keyword evidence="7 8" id="KW-0472">Membrane</keyword>
<dbReference type="InterPro" id="IPR002549">
    <property type="entry name" value="AI-2E-like"/>
</dbReference>
<evidence type="ECO:0000313" key="10">
    <source>
        <dbReference type="Proteomes" id="UP000500767"/>
    </source>
</evidence>
<feature type="transmembrane region" description="Helical" evidence="8">
    <location>
        <begin position="272"/>
        <end position="290"/>
    </location>
</feature>
<evidence type="ECO:0000256" key="3">
    <source>
        <dbReference type="ARBA" id="ARBA00022448"/>
    </source>
</evidence>
<keyword evidence="5 8" id="KW-0812">Transmembrane</keyword>
<reference evidence="9 10" key="1">
    <citation type="journal article" date="2014" name="World J. Microbiol. Biotechnol.">
        <title>Biodiversity and physiological characteristics of Antarctic and Arctic lichens-associated bacteria.</title>
        <authorList>
            <person name="Lee Y.M."/>
            <person name="Kim E.H."/>
            <person name="Lee H.K."/>
            <person name="Hong S.G."/>
        </authorList>
    </citation>
    <scope>NUCLEOTIDE SEQUENCE [LARGE SCALE GENOMIC DNA]</scope>
    <source>
        <strain evidence="9 10">PAMC 26569</strain>
        <plasmid evidence="9">unnamed2</plasmid>
    </source>
</reference>
<evidence type="ECO:0000256" key="2">
    <source>
        <dbReference type="ARBA" id="ARBA00009773"/>
    </source>
</evidence>
<name>A0A6M8HYA3_9PROT</name>
<organism evidence="9 10">
    <name type="scientific">Lichenicola cladoniae</name>
    <dbReference type="NCBI Taxonomy" id="1484109"/>
    <lineage>
        <taxon>Bacteria</taxon>
        <taxon>Pseudomonadati</taxon>
        <taxon>Pseudomonadota</taxon>
        <taxon>Alphaproteobacteria</taxon>
        <taxon>Acetobacterales</taxon>
        <taxon>Acetobacteraceae</taxon>
        <taxon>Lichenicola</taxon>
    </lineage>
</organism>
<feature type="transmembrane region" description="Helical" evidence="8">
    <location>
        <begin position="302"/>
        <end position="331"/>
    </location>
</feature>
<evidence type="ECO:0000256" key="5">
    <source>
        <dbReference type="ARBA" id="ARBA00022692"/>
    </source>
</evidence>
<keyword evidence="3" id="KW-0813">Transport</keyword>
<feature type="transmembrane region" description="Helical" evidence="8">
    <location>
        <begin position="205"/>
        <end position="228"/>
    </location>
</feature>
<evidence type="ECO:0000313" key="9">
    <source>
        <dbReference type="EMBL" id="QKE93554.1"/>
    </source>
</evidence>
<keyword evidence="6 8" id="KW-1133">Transmembrane helix</keyword>
<evidence type="ECO:0000256" key="4">
    <source>
        <dbReference type="ARBA" id="ARBA00022475"/>
    </source>
</evidence>
<evidence type="ECO:0000256" key="6">
    <source>
        <dbReference type="ARBA" id="ARBA00022989"/>
    </source>
</evidence>
<dbReference type="Pfam" id="PF01594">
    <property type="entry name" value="AI-2E_transport"/>
    <property type="match status" value="1"/>
</dbReference>
<protein>
    <submittedName>
        <fullName evidence="9">AI-2E family transporter</fullName>
    </submittedName>
</protein>
<dbReference type="EMBL" id="CP053710">
    <property type="protein sequence ID" value="QKE93554.1"/>
    <property type="molecule type" value="Genomic_DNA"/>
</dbReference>
<proteinExistence type="inferred from homology"/>
<dbReference type="PANTHER" id="PTHR21716">
    <property type="entry name" value="TRANSMEMBRANE PROTEIN"/>
    <property type="match status" value="1"/>
</dbReference>
<sequence length="354" mass="37498">MINRSALPAALAAAALILASVWIIRPFLAAFVLAVTIVVSTWPLLLRIQAVLWRSRALAVGITTLIALLVFMIPFWLAVTTLVAHRDEVPRLVLAASAFRIPQPPRWLSRIPAVGPHIVTTWQQARDAGIPELASRIRPYAGQVAHWSFCFVGSFGGMAVRLLLTLIMTAMLHAKGEAAAELAMQVGGSLAGRQGRNLVDLAGRAIRAVAIGVVVTAVVEAVIAFVGLRCTGVPFALILAAMTFVVCLLQAGPGVILIPAVLWMYVFRDGGLATLLLVVTIVAIVIDNLLRPFLIRREADVPMLLVIVGVVGGVAGFGLVGIIVGPVLLAVSSAMLTAWMGAKPYQPLPPAKSH</sequence>
<dbReference type="AlphaFoldDB" id="A0A6M8HYA3"/>
<dbReference type="RefSeq" id="WP_171837569.1">
    <property type="nucleotide sequence ID" value="NZ_CP053710.1"/>
</dbReference>
<keyword evidence="9" id="KW-0614">Plasmid</keyword>
<dbReference type="KEGG" id="lck:HN018_25805"/>
<feature type="transmembrane region" description="Helical" evidence="8">
    <location>
        <begin position="144"/>
        <end position="164"/>
    </location>
</feature>
<dbReference type="PANTHER" id="PTHR21716:SF67">
    <property type="entry name" value="TRANSPORT PROTEIN YDIK-RELATED"/>
    <property type="match status" value="1"/>
</dbReference>
<feature type="transmembrane region" description="Helical" evidence="8">
    <location>
        <begin position="29"/>
        <end position="46"/>
    </location>
</feature>
<keyword evidence="10" id="KW-1185">Reference proteome</keyword>
<comment type="subcellular location">
    <subcellularLocation>
        <location evidence="1">Cell membrane</location>
        <topology evidence="1">Multi-pass membrane protein</topology>
    </subcellularLocation>
</comment>
<dbReference type="GO" id="GO:0005886">
    <property type="term" value="C:plasma membrane"/>
    <property type="evidence" value="ECO:0007669"/>
    <property type="project" value="UniProtKB-SubCell"/>
</dbReference>
<gene>
    <name evidence="9" type="ORF">HN018_25805</name>
</gene>
<dbReference type="Proteomes" id="UP000500767">
    <property type="component" value="Plasmid unnamed2"/>
</dbReference>
<comment type="similarity">
    <text evidence="2">Belongs to the autoinducer-2 exporter (AI-2E) (TC 2.A.86) family.</text>
</comment>
<geneLocation type="plasmid" evidence="9 10">
    <name>unnamed2</name>
</geneLocation>
<evidence type="ECO:0000256" key="1">
    <source>
        <dbReference type="ARBA" id="ARBA00004651"/>
    </source>
</evidence>
<evidence type="ECO:0000256" key="8">
    <source>
        <dbReference type="SAM" id="Phobius"/>
    </source>
</evidence>